<comment type="function">
    <text evidence="12">Cell wall formation.</text>
</comment>
<dbReference type="GO" id="GO:0008716">
    <property type="term" value="F:D-alanine-D-alanine ligase activity"/>
    <property type="evidence" value="ECO:0007669"/>
    <property type="project" value="UniProtKB-UniRule"/>
</dbReference>
<feature type="active site" evidence="13">
    <location>
        <position position="16"/>
    </location>
</feature>
<dbReference type="InterPro" id="IPR011761">
    <property type="entry name" value="ATP-grasp"/>
</dbReference>
<evidence type="ECO:0000256" key="11">
    <source>
        <dbReference type="ARBA" id="ARBA00023316"/>
    </source>
</evidence>
<dbReference type="InterPro" id="IPR000291">
    <property type="entry name" value="D-Ala_lig_Van_CS"/>
</dbReference>
<gene>
    <name evidence="17" type="primary">vanG</name>
    <name evidence="12" type="synonym">ddl</name>
    <name evidence="17" type="ORF">H8S33_05205</name>
</gene>
<dbReference type="PROSITE" id="PS00844">
    <property type="entry name" value="DALA_DALA_LIGASE_2"/>
    <property type="match status" value="1"/>
</dbReference>
<dbReference type="EC" id="6.3.2.4" evidence="12"/>
<dbReference type="Proteomes" id="UP000637359">
    <property type="component" value="Unassembled WGS sequence"/>
</dbReference>
<dbReference type="SUPFAM" id="SSF52440">
    <property type="entry name" value="PreATP-grasp domain"/>
    <property type="match status" value="1"/>
</dbReference>
<keyword evidence="6 15" id="KW-0067">ATP-binding</keyword>
<dbReference type="AlphaFoldDB" id="A0A923L4A7"/>
<feature type="active site" evidence="13">
    <location>
        <position position="190"/>
    </location>
</feature>
<evidence type="ECO:0000256" key="3">
    <source>
        <dbReference type="ARBA" id="ARBA00022598"/>
    </source>
</evidence>
<evidence type="ECO:0000256" key="10">
    <source>
        <dbReference type="ARBA" id="ARBA00023211"/>
    </source>
</evidence>
<evidence type="ECO:0000256" key="2">
    <source>
        <dbReference type="ARBA" id="ARBA00010871"/>
    </source>
</evidence>
<comment type="cofactor">
    <cofactor evidence="1">
        <name>Mn(2+)</name>
        <dbReference type="ChEBI" id="CHEBI:29035"/>
    </cofactor>
</comment>
<keyword evidence="4 14" id="KW-0479">Metal-binding</keyword>
<evidence type="ECO:0000256" key="5">
    <source>
        <dbReference type="ARBA" id="ARBA00022741"/>
    </source>
</evidence>
<feature type="domain" description="ATP-grasp" evidence="16">
    <location>
        <begin position="145"/>
        <end position="346"/>
    </location>
</feature>
<evidence type="ECO:0000256" key="12">
    <source>
        <dbReference type="HAMAP-Rule" id="MF_00047"/>
    </source>
</evidence>
<keyword evidence="5 15" id="KW-0547">Nucleotide-binding</keyword>
<dbReference type="Gene3D" id="3.30.470.20">
    <property type="entry name" value="ATP-grasp fold, B domain"/>
    <property type="match status" value="1"/>
</dbReference>
<keyword evidence="3 12" id="KW-0436">Ligase</keyword>
<dbReference type="GO" id="GO:0008360">
    <property type="term" value="P:regulation of cell shape"/>
    <property type="evidence" value="ECO:0007669"/>
    <property type="project" value="UniProtKB-KW"/>
</dbReference>
<dbReference type="Pfam" id="PF01820">
    <property type="entry name" value="Dala_Dala_lig_N"/>
    <property type="match status" value="1"/>
</dbReference>
<comment type="catalytic activity">
    <reaction evidence="12">
        <text>2 D-alanine + ATP = D-alanyl-D-alanine + ADP + phosphate + H(+)</text>
        <dbReference type="Rhea" id="RHEA:11224"/>
        <dbReference type="ChEBI" id="CHEBI:15378"/>
        <dbReference type="ChEBI" id="CHEBI:30616"/>
        <dbReference type="ChEBI" id="CHEBI:43474"/>
        <dbReference type="ChEBI" id="CHEBI:57416"/>
        <dbReference type="ChEBI" id="CHEBI:57822"/>
        <dbReference type="ChEBI" id="CHEBI:456216"/>
        <dbReference type="EC" id="6.3.2.4"/>
    </reaction>
</comment>
<keyword evidence="8 12" id="KW-0133">Cell shape</keyword>
<evidence type="ECO:0000256" key="15">
    <source>
        <dbReference type="PROSITE-ProRule" id="PRU00409"/>
    </source>
</evidence>
<dbReference type="GO" id="GO:0009252">
    <property type="term" value="P:peptidoglycan biosynthetic process"/>
    <property type="evidence" value="ECO:0007669"/>
    <property type="project" value="UniProtKB-UniRule"/>
</dbReference>
<keyword evidence="10 14" id="KW-0464">Manganese</keyword>
<dbReference type="Gene3D" id="3.40.50.20">
    <property type="match status" value="1"/>
</dbReference>
<dbReference type="HAMAP" id="MF_00047">
    <property type="entry name" value="Dala_Dala_lig"/>
    <property type="match status" value="1"/>
</dbReference>
<dbReference type="Pfam" id="PF07478">
    <property type="entry name" value="Dala_Dala_lig_C"/>
    <property type="match status" value="1"/>
</dbReference>
<proteinExistence type="inferred from homology"/>
<dbReference type="GO" id="GO:0071555">
    <property type="term" value="P:cell wall organization"/>
    <property type="evidence" value="ECO:0007669"/>
    <property type="project" value="UniProtKB-KW"/>
</dbReference>
<comment type="pathway">
    <text evidence="12">Cell wall biogenesis; peptidoglycan biosynthesis.</text>
</comment>
<dbReference type="PROSITE" id="PS50975">
    <property type="entry name" value="ATP_GRASP"/>
    <property type="match status" value="1"/>
</dbReference>
<evidence type="ECO:0000256" key="7">
    <source>
        <dbReference type="ARBA" id="ARBA00022842"/>
    </source>
</evidence>
<dbReference type="NCBIfam" id="NF002528">
    <property type="entry name" value="PRK01966.1-4"/>
    <property type="match status" value="1"/>
</dbReference>
<feature type="active site" evidence="13">
    <location>
        <position position="324"/>
    </location>
</feature>
<dbReference type="InterPro" id="IPR005905">
    <property type="entry name" value="D_ala_D_ala"/>
</dbReference>
<dbReference type="InterPro" id="IPR011095">
    <property type="entry name" value="Dala_Dala_lig_C"/>
</dbReference>
<name>A0A923L4A7_9BACI</name>
<accession>A0A923L4A7</accession>
<dbReference type="InterPro" id="IPR011127">
    <property type="entry name" value="Dala_Dala_lig_N"/>
</dbReference>
<dbReference type="GO" id="GO:0005829">
    <property type="term" value="C:cytosol"/>
    <property type="evidence" value="ECO:0007669"/>
    <property type="project" value="TreeGrafter"/>
</dbReference>
<dbReference type="PANTHER" id="PTHR23132:SF25">
    <property type="entry name" value="D-ALANINE--D-ALANINE LIGASE A"/>
    <property type="match status" value="1"/>
</dbReference>
<evidence type="ECO:0000256" key="14">
    <source>
        <dbReference type="PIRSR" id="PIRSR039102-3"/>
    </source>
</evidence>
<keyword evidence="11 12" id="KW-0961">Cell wall biogenesis/degradation</keyword>
<evidence type="ECO:0000256" key="8">
    <source>
        <dbReference type="ARBA" id="ARBA00022960"/>
    </source>
</evidence>
<comment type="similarity">
    <text evidence="2 12">Belongs to the D-alanine--D-alanine ligase family.</text>
</comment>
<feature type="binding site" evidence="14">
    <location>
        <position position="313"/>
    </location>
    <ligand>
        <name>Mg(2+)</name>
        <dbReference type="ChEBI" id="CHEBI:18420"/>
        <label>1</label>
    </ligand>
</feature>
<feature type="binding site" evidence="14">
    <location>
        <position position="315"/>
    </location>
    <ligand>
        <name>Mg(2+)</name>
        <dbReference type="ChEBI" id="CHEBI:18420"/>
        <label>2</label>
    </ligand>
</feature>
<dbReference type="RefSeq" id="WP_186868940.1">
    <property type="nucleotide sequence ID" value="NZ_JACOOL010000003.1"/>
</dbReference>
<dbReference type="GO" id="GO:0046872">
    <property type="term" value="F:metal ion binding"/>
    <property type="evidence" value="ECO:0007669"/>
    <property type="project" value="UniProtKB-KW"/>
</dbReference>
<evidence type="ECO:0000256" key="6">
    <source>
        <dbReference type="ARBA" id="ARBA00022840"/>
    </source>
</evidence>
<dbReference type="InterPro" id="IPR016185">
    <property type="entry name" value="PreATP-grasp_dom_sf"/>
</dbReference>
<protein>
    <recommendedName>
        <fullName evidence="12">D-alanine--D-alanine ligase</fullName>
        <ecNumber evidence="12">6.3.2.4</ecNumber>
    </recommendedName>
    <alternativeName>
        <fullName evidence="12">D-Ala-D-Ala ligase</fullName>
    </alternativeName>
    <alternativeName>
        <fullName evidence="12">D-alanylalanine synthetase</fullName>
    </alternativeName>
</protein>
<keyword evidence="7 14" id="KW-0460">Magnesium</keyword>
<dbReference type="NCBIfam" id="NF000091">
    <property type="entry name" value="D_ala_D_ser_VanG"/>
    <property type="match status" value="1"/>
</dbReference>
<dbReference type="FunFam" id="3.30.470.20:FF:000008">
    <property type="entry name" value="D-alanine--D-alanine ligase"/>
    <property type="match status" value="1"/>
</dbReference>
<evidence type="ECO:0000259" key="16">
    <source>
        <dbReference type="PROSITE" id="PS50975"/>
    </source>
</evidence>
<evidence type="ECO:0000313" key="17">
    <source>
        <dbReference type="EMBL" id="MBC5636225.1"/>
    </source>
</evidence>
<organism evidence="17 18">
    <name type="scientific">Ornithinibacillus hominis</name>
    <dbReference type="NCBI Taxonomy" id="2763055"/>
    <lineage>
        <taxon>Bacteria</taxon>
        <taxon>Bacillati</taxon>
        <taxon>Bacillota</taxon>
        <taxon>Bacilli</taxon>
        <taxon>Bacillales</taxon>
        <taxon>Bacillaceae</taxon>
        <taxon>Ornithinibacillus</taxon>
    </lineage>
</organism>
<reference evidence="17" key="1">
    <citation type="submission" date="2020-08" db="EMBL/GenBank/DDBJ databases">
        <title>Genome public.</title>
        <authorList>
            <person name="Liu C."/>
            <person name="Sun Q."/>
        </authorList>
    </citation>
    <scope>NUCLEOTIDE SEQUENCE</scope>
    <source>
        <strain evidence="17">BX22</strain>
    </source>
</reference>
<comment type="caution">
    <text evidence="17">The sequence shown here is derived from an EMBL/GenBank/DDBJ whole genome shotgun (WGS) entry which is preliminary data.</text>
</comment>
<dbReference type="SUPFAM" id="SSF56059">
    <property type="entry name" value="Glutathione synthetase ATP-binding domain-like"/>
    <property type="match status" value="1"/>
</dbReference>
<dbReference type="PANTHER" id="PTHR23132">
    <property type="entry name" value="D-ALANINE--D-ALANINE LIGASE"/>
    <property type="match status" value="1"/>
</dbReference>
<evidence type="ECO:0000256" key="9">
    <source>
        <dbReference type="ARBA" id="ARBA00022984"/>
    </source>
</evidence>
<evidence type="ECO:0000256" key="13">
    <source>
        <dbReference type="PIRSR" id="PIRSR039102-1"/>
    </source>
</evidence>
<keyword evidence="18" id="KW-1185">Reference proteome</keyword>
<dbReference type="GO" id="GO:0005524">
    <property type="term" value="F:ATP binding"/>
    <property type="evidence" value="ECO:0007669"/>
    <property type="project" value="UniProtKB-UniRule"/>
</dbReference>
<comment type="cofactor">
    <cofactor evidence="14">
        <name>Mg(2+)</name>
        <dbReference type="ChEBI" id="CHEBI:18420"/>
    </cofactor>
    <cofactor evidence="14">
        <name>Mn(2+)</name>
        <dbReference type="ChEBI" id="CHEBI:29035"/>
    </cofactor>
    <text evidence="14">Binds 2 magnesium or manganese ions per subunit.</text>
</comment>
<dbReference type="EMBL" id="JACOOL010000003">
    <property type="protein sequence ID" value="MBC5636225.1"/>
    <property type="molecule type" value="Genomic_DNA"/>
</dbReference>
<dbReference type="PIRSF" id="PIRSF039102">
    <property type="entry name" value="Ddl/VanB"/>
    <property type="match status" value="1"/>
</dbReference>
<evidence type="ECO:0000256" key="4">
    <source>
        <dbReference type="ARBA" id="ARBA00022723"/>
    </source>
</evidence>
<dbReference type="InterPro" id="IPR013815">
    <property type="entry name" value="ATP_grasp_subdomain_1"/>
</dbReference>
<evidence type="ECO:0000313" key="18">
    <source>
        <dbReference type="Proteomes" id="UP000637359"/>
    </source>
</evidence>
<feature type="binding site" evidence="14">
    <location>
        <position position="313"/>
    </location>
    <ligand>
        <name>Mg(2+)</name>
        <dbReference type="ChEBI" id="CHEBI:18420"/>
        <label>2</label>
    </ligand>
</feature>
<dbReference type="NCBIfam" id="TIGR01205">
    <property type="entry name" value="D_ala_D_alaTIGR"/>
    <property type="match status" value="1"/>
</dbReference>
<dbReference type="NCBIfam" id="NF002378">
    <property type="entry name" value="PRK01372.1"/>
    <property type="match status" value="1"/>
</dbReference>
<dbReference type="PROSITE" id="PS00843">
    <property type="entry name" value="DALA_DALA_LIGASE_1"/>
    <property type="match status" value="1"/>
</dbReference>
<keyword evidence="12" id="KW-0963">Cytoplasm</keyword>
<evidence type="ECO:0000256" key="1">
    <source>
        <dbReference type="ARBA" id="ARBA00001936"/>
    </source>
</evidence>
<sequence length="351" mass="39205">MGKINVAVIFGGYSSEYEVSLQSAHAIITNLNKEKYEPILIGITKTGKWLRYQGDVDHIRNNTWYEDDSNCYSVVISPDRYENKLIEFKKDGTVQITVIDVIFPILHGRYGEDGTLQGMAELSGIPIVGCNTLSSALCMDKDKAHQLVAMTGIKAPSSVVFTRNCSQTEIFEGTNQLSYPLYVKPVKAGSSHGITKVYQKKELSNAIKEAFLYDEEVIIEENIEGFEVGCAILGNRDLTIGLVDEVEVPGGFFDYKEKYSLELSQIYVPARIDQELEKKVKEAAVTIYRTLGCSGLARVDMFLTPDNEIVFNEVNTFPGFTTHSRYPNMMKGIGLEFADLLDKLIQVGLEK</sequence>
<dbReference type="Gene3D" id="3.30.1490.20">
    <property type="entry name" value="ATP-grasp fold, A domain"/>
    <property type="match status" value="1"/>
</dbReference>
<comment type="subcellular location">
    <subcellularLocation>
        <location evidence="12">Cytoplasm</location>
    </subcellularLocation>
</comment>
<feature type="binding site" evidence="14">
    <location>
        <position position="300"/>
    </location>
    <ligand>
        <name>Mg(2+)</name>
        <dbReference type="ChEBI" id="CHEBI:18420"/>
        <label>1</label>
    </ligand>
</feature>
<keyword evidence="9 12" id="KW-0573">Peptidoglycan synthesis</keyword>